<keyword evidence="2" id="KW-1185">Reference proteome</keyword>
<dbReference type="EMBL" id="JAHWGI010000137">
    <property type="protein sequence ID" value="KAK3910008.1"/>
    <property type="molecule type" value="Genomic_DNA"/>
</dbReference>
<sequence>MSLSKPRLASVEFGVKRFLLNPEHFNEPCKLFDLMTEDVEICAAGVFVLLSLNSLQGELSHLPQHTSEAQLHQVNLIKSESPWRESPWRESTRAFYFSYALRS</sequence>
<dbReference type="Proteomes" id="UP001219518">
    <property type="component" value="Unassembled WGS sequence"/>
</dbReference>
<name>A0AAE1L846_9NEOP</name>
<accession>A0AAE1L846</accession>
<comment type="caution">
    <text evidence="1">The sequence shown here is derived from an EMBL/GenBank/DDBJ whole genome shotgun (WGS) entry which is preliminary data.</text>
</comment>
<evidence type="ECO:0000313" key="1">
    <source>
        <dbReference type="EMBL" id="KAK3910008.1"/>
    </source>
</evidence>
<dbReference type="AlphaFoldDB" id="A0AAE1L846"/>
<gene>
    <name evidence="1" type="ORF">KUF71_020017</name>
</gene>
<reference evidence="1" key="1">
    <citation type="submission" date="2021-07" db="EMBL/GenBank/DDBJ databases">
        <authorList>
            <person name="Catto M.A."/>
            <person name="Jacobson A."/>
            <person name="Kennedy G."/>
            <person name="Labadie P."/>
            <person name="Hunt B.G."/>
            <person name="Srinivasan R."/>
        </authorList>
    </citation>
    <scope>NUCLEOTIDE SEQUENCE</scope>
    <source>
        <strain evidence="1">PL_HMW_Pooled</strain>
        <tissue evidence="1">Head</tissue>
    </source>
</reference>
<proteinExistence type="predicted"/>
<protein>
    <submittedName>
        <fullName evidence="1">Outer capsid protein sigma-3</fullName>
    </submittedName>
</protein>
<evidence type="ECO:0000313" key="2">
    <source>
        <dbReference type="Proteomes" id="UP001219518"/>
    </source>
</evidence>
<organism evidence="1 2">
    <name type="scientific">Frankliniella fusca</name>
    <dbReference type="NCBI Taxonomy" id="407009"/>
    <lineage>
        <taxon>Eukaryota</taxon>
        <taxon>Metazoa</taxon>
        <taxon>Ecdysozoa</taxon>
        <taxon>Arthropoda</taxon>
        <taxon>Hexapoda</taxon>
        <taxon>Insecta</taxon>
        <taxon>Pterygota</taxon>
        <taxon>Neoptera</taxon>
        <taxon>Paraneoptera</taxon>
        <taxon>Thysanoptera</taxon>
        <taxon>Terebrantia</taxon>
        <taxon>Thripoidea</taxon>
        <taxon>Thripidae</taxon>
        <taxon>Frankliniella</taxon>
    </lineage>
</organism>
<feature type="non-terminal residue" evidence="1">
    <location>
        <position position="103"/>
    </location>
</feature>
<reference evidence="1" key="2">
    <citation type="journal article" date="2023" name="BMC Genomics">
        <title>Pest status, molecular evolution, and epigenetic factors derived from the genome assembly of Frankliniella fusca, a thysanopteran phytovirus vector.</title>
        <authorList>
            <person name="Catto M.A."/>
            <person name="Labadie P.E."/>
            <person name="Jacobson A.L."/>
            <person name="Kennedy G.G."/>
            <person name="Srinivasan R."/>
            <person name="Hunt B.G."/>
        </authorList>
    </citation>
    <scope>NUCLEOTIDE SEQUENCE</scope>
    <source>
        <strain evidence="1">PL_HMW_Pooled</strain>
    </source>
</reference>